<proteinExistence type="predicted"/>
<reference evidence="2 3" key="1">
    <citation type="submission" date="2021-01" db="EMBL/GenBank/DDBJ databases">
        <title>Whole genome shotgun sequence of Actinoplanes palleronii NBRC 14916.</title>
        <authorList>
            <person name="Komaki H."/>
            <person name="Tamura T."/>
        </authorList>
    </citation>
    <scope>NUCLEOTIDE SEQUENCE [LARGE SCALE GENOMIC DNA]</scope>
    <source>
        <strain evidence="2 3">NBRC 14916</strain>
    </source>
</reference>
<gene>
    <name evidence="2" type="ORF">Apa02nite_008030</name>
</gene>
<feature type="compositionally biased region" description="Basic and acidic residues" evidence="1">
    <location>
        <begin position="45"/>
        <end position="61"/>
    </location>
</feature>
<evidence type="ECO:0000313" key="2">
    <source>
        <dbReference type="EMBL" id="GIE64695.1"/>
    </source>
</evidence>
<dbReference type="Proteomes" id="UP000624709">
    <property type="component" value="Unassembled WGS sequence"/>
</dbReference>
<protein>
    <submittedName>
        <fullName evidence="2">Uncharacterized protein</fullName>
    </submittedName>
</protein>
<evidence type="ECO:0000313" key="3">
    <source>
        <dbReference type="Proteomes" id="UP000624709"/>
    </source>
</evidence>
<keyword evidence="3" id="KW-1185">Reference proteome</keyword>
<feature type="region of interest" description="Disordered" evidence="1">
    <location>
        <begin position="40"/>
        <end position="61"/>
    </location>
</feature>
<comment type="caution">
    <text evidence="2">The sequence shown here is derived from an EMBL/GenBank/DDBJ whole genome shotgun (WGS) entry which is preliminary data.</text>
</comment>
<organism evidence="2 3">
    <name type="scientific">Actinoplanes palleronii</name>
    <dbReference type="NCBI Taxonomy" id="113570"/>
    <lineage>
        <taxon>Bacteria</taxon>
        <taxon>Bacillati</taxon>
        <taxon>Actinomycetota</taxon>
        <taxon>Actinomycetes</taxon>
        <taxon>Micromonosporales</taxon>
        <taxon>Micromonosporaceae</taxon>
        <taxon>Actinoplanes</taxon>
    </lineage>
</organism>
<sequence>MPEEDLAAALVSRGFKVHEDAPVGPEFLVHAALAEMLPAQPGEPSHTELRHLWMTDPKRTP</sequence>
<evidence type="ECO:0000256" key="1">
    <source>
        <dbReference type="SAM" id="MobiDB-lite"/>
    </source>
</evidence>
<dbReference type="RefSeq" id="WP_203823891.1">
    <property type="nucleotide sequence ID" value="NZ_BAAATY010000013.1"/>
</dbReference>
<accession>A0ABQ4B208</accession>
<name>A0ABQ4B208_9ACTN</name>
<dbReference type="EMBL" id="BOMS01000014">
    <property type="protein sequence ID" value="GIE64695.1"/>
    <property type="molecule type" value="Genomic_DNA"/>
</dbReference>